<keyword evidence="3" id="KW-1185">Reference proteome</keyword>
<dbReference type="EMBL" id="RJVU01048855">
    <property type="protein sequence ID" value="ROL43106.1"/>
    <property type="molecule type" value="Genomic_DNA"/>
</dbReference>
<sequence>MERRNDAFDEFLIDPVPQAAHSSLSLSERFSVTNALSEKRHEDLLDMLINEEAAPPLQLGCPKQHFHNDVSSPSVHQRQPGESKRGNERENTTLTMGPGRGQTSVLNYEDRANPSTPPAYEFQLLVYVQDGVKRKAQWRRAEVGGTNQLNKRPVSWHTEAPSTKPGTKPHS</sequence>
<dbReference type="AlphaFoldDB" id="A0A3N0YA53"/>
<feature type="region of interest" description="Disordered" evidence="1">
    <location>
        <begin position="58"/>
        <end position="103"/>
    </location>
</feature>
<feature type="region of interest" description="Disordered" evidence="1">
    <location>
        <begin position="139"/>
        <end position="171"/>
    </location>
</feature>
<evidence type="ECO:0000313" key="2">
    <source>
        <dbReference type="EMBL" id="ROL43106.1"/>
    </source>
</evidence>
<reference evidence="2 3" key="1">
    <citation type="submission" date="2018-10" db="EMBL/GenBank/DDBJ databases">
        <title>Genome assembly for a Yunnan-Guizhou Plateau 3E fish, Anabarilius grahami (Regan), and its evolutionary and genetic applications.</title>
        <authorList>
            <person name="Jiang W."/>
        </authorList>
    </citation>
    <scope>NUCLEOTIDE SEQUENCE [LARGE SCALE GENOMIC DNA]</scope>
    <source>
        <strain evidence="2">AG-KIZ</strain>
        <tissue evidence="2">Muscle</tissue>
    </source>
</reference>
<protein>
    <submittedName>
        <fullName evidence="2">Uncharacterized protein</fullName>
    </submittedName>
</protein>
<gene>
    <name evidence="2" type="ORF">DPX16_14818</name>
</gene>
<accession>A0A3N0YA53</accession>
<evidence type="ECO:0000256" key="1">
    <source>
        <dbReference type="SAM" id="MobiDB-lite"/>
    </source>
</evidence>
<evidence type="ECO:0000313" key="3">
    <source>
        <dbReference type="Proteomes" id="UP000281406"/>
    </source>
</evidence>
<dbReference type="OrthoDB" id="10588807at2759"/>
<dbReference type="Proteomes" id="UP000281406">
    <property type="component" value="Unassembled WGS sequence"/>
</dbReference>
<name>A0A3N0YA53_ANAGA</name>
<comment type="caution">
    <text evidence="2">The sequence shown here is derived from an EMBL/GenBank/DDBJ whole genome shotgun (WGS) entry which is preliminary data.</text>
</comment>
<organism evidence="2 3">
    <name type="scientific">Anabarilius grahami</name>
    <name type="common">Kanglang fish</name>
    <name type="synonym">Barilius grahami</name>
    <dbReference type="NCBI Taxonomy" id="495550"/>
    <lineage>
        <taxon>Eukaryota</taxon>
        <taxon>Metazoa</taxon>
        <taxon>Chordata</taxon>
        <taxon>Craniata</taxon>
        <taxon>Vertebrata</taxon>
        <taxon>Euteleostomi</taxon>
        <taxon>Actinopterygii</taxon>
        <taxon>Neopterygii</taxon>
        <taxon>Teleostei</taxon>
        <taxon>Ostariophysi</taxon>
        <taxon>Cypriniformes</taxon>
        <taxon>Xenocyprididae</taxon>
        <taxon>Xenocypridinae</taxon>
        <taxon>Xenocypridinae incertae sedis</taxon>
        <taxon>Anabarilius</taxon>
    </lineage>
</organism>
<feature type="compositionally biased region" description="Basic and acidic residues" evidence="1">
    <location>
        <begin position="79"/>
        <end position="91"/>
    </location>
</feature>
<proteinExistence type="predicted"/>